<dbReference type="SMART" id="SM00342">
    <property type="entry name" value="HTH_ARAC"/>
    <property type="match status" value="1"/>
</dbReference>
<comment type="caution">
    <text evidence="5">The sequence shown here is derived from an EMBL/GenBank/DDBJ whole genome shotgun (WGS) entry which is preliminary data.</text>
</comment>
<organism evidence="5 6">
    <name type="scientific">Chitinophaga varians</name>
    <dbReference type="NCBI Taxonomy" id="2202339"/>
    <lineage>
        <taxon>Bacteria</taxon>
        <taxon>Pseudomonadati</taxon>
        <taxon>Bacteroidota</taxon>
        <taxon>Chitinophagia</taxon>
        <taxon>Chitinophagales</taxon>
        <taxon>Chitinophagaceae</taxon>
        <taxon>Chitinophaga</taxon>
    </lineage>
</organism>
<dbReference type="GO" id="GO:0043565">
    <property type="term" value="F:sequence-specific DNA binding"/>
    <property type="evidence" value="ECO:0007669"/>
    <property type="project" value="InterPro"/>
</dbReference>
<dbReference type="InterPro" id="IPR046532">
    <property type="entry name" value="DUF6597"/>
</dbReference>
<sequence length="297" mass="33410">MKKIGNGQITRNLPLAGVRARWAVAPTGRRGTVSLPYTACPIMNVSFYLYVMYRQYKPHPLLEPYIDAYWTVISATGSAAVGRILPDGCVDIICNLGDAAISDAGTPQQQWLHAEKAYLIGTMTRYSDSCQPGASRMIGIRFKPAAFNSFFRLPLQDMADECTEFGQELVPLLLRAGNDFIPVLDKYFLEHNTQASREMLPIVDTIYRHRGCIRIGDLARAHFLTPRQLERQFLKHTGVSPKAFANIVRYQAVHRHIRTNPGSSLLQIAFDYGYYDHSHLTNDIRKYTGKAPSQTQG</sequence>
<dbReference type="Proteomes" id="UP000570474">
    <property type="component" value="Unassembled WGS sequence"/>
</dbReference>
<evidence type="ECO:0000256" key="1">
    <source>
        <dbReference type="ARBA" id="ARBA00023015"/>
    </source>
</evidence>
<keyword evidence="3" id="KW-0804">Transcription</keyword>
<dbReference type="PROSITE" id="PS01124">
    <property type="entry name" value="HTH_ARAC_FAMILY_2"/>
    <property type="match status" value="1"/>
</dbReference>
<evidence type="ECO:0000256" key="3">
    <source>
        <dbReference type="ARBA" id="ARBA00023163"/>
    </source>
</evidence>
<dbReference type="Pfam" id="PF20240">
    <property type="entry name" value="DUF6597"/>
    <property type="match status" value="1"/>
</dbReference>
<proteinExistence type="predicted"/>
<evidence type="ECO:0000259" key="4">
    <source>
        <dbReference type="PROSITE" id="PS01124"/>
    </source>
</evidence>
<dbReference type="RefSeq" id="WP_168869194.1">
    <property type="nucleotide sequence ID" value="NZ_JABAIA010000001.1"/>
</dbReference>
<evidence type="ECO:0000256" key="2">
    <source>
        <dbReference type="ARBA" id="ARBA00023125"/>
    </source>
</evidence>
<dbReference type="InterPro" id="IPR050204">
    <property type="entry name" value="AraC_XylS_family_regulators"/>
</dbReference>
<dbReference type="EMBL" id="JABAIA010000001">
    <property type="protein sequence ID" value="NLR63183.1"/>
    <property type="molecule type" value="Genomic_DNA"/>
</dbReference>
<dbReference type="Gene3D" id="1.10.10.60">
    <property type="entry name" value="Homeodomain-like"/>
    <property type="match status" value="1"/>
</dbReference>
<feature type="domain" description="HTH araC/xylS-type" evidence="4">
    <location>
        <begin position="197"/>
        <end position="297"/>
    </location>
</feature>
<dbReference type="PANTHER" id="PTHR46796">
    <property type="entry name" value="HTH-TYPE TRANSCRIPTIONAL ACTIVATOR RHAS-RELATED"/>
    <property type="match status" value="1"/>
</dbReference>
<protein>
    <submittedName>
        <fullName evidence="5">AraC family transcriptional regulator</fullName>
    </submittedName>
</protein>
<evidence type="ECO:0000313" key="5">
    <source>
        <dbReference type="EMBL" id="NLR63183.1"/>
    </source>
</evidence>
<dbReference type="GO" id="GO:0003700">
    <property type="term" value="F:DNA-binding transcription factor activity"/>
    <property type="evidence" value="ECO:0007669"/>
    <property type="project" value="InterPro"/>
</dbReference>
<name>A0A847RJC4_9BACT</name>
<gene>
    <name evidence="5" type="ORF">HGH92_02580</name>
</gene>
<keyword evidence="1" id="KW-0805">Transcription regulation</keyword>
<dbReference type="AlphaFoldDB" id="A0A847RJC4"/>
<keyword evidence="6" id="KW-1185">Reference proteome</keyword>
<accession>A0A847RJC4</accession>
<evidence type="ECO:0000313" key="6">
    <source>
        <dbReference type="Proteomes" id="UP000570474"/>
    </source>
</evidence>
<reference evidence="5 6" key="1">
    <citation type="submission" date="2020-04" db="EMBL/GenBank/DDBJ databases">
        <authorList>
            <person name="Yin C."/>
        </authorList>
    </citation>
    <scope>NUCLEOTIDE SEQUENCE [LARGE SCALE GENOMIC DNA]</scope>
    <source>
        <strain evidence="5 6">Ae27</strain>
    </source>
</reference>
<dbReference type="InterPro" id="IPR018060">
    <property type="entry name" value="HTH_AraC"/>
</dbReference>
<keyword evidence="2" id="KW-0238">DNA-binding</keyword>
<dbReference type="Pfam" id="PF12833">
    <property type="entry name" value="HTH_18"/>
    <property type="match status" value="1"/>
</dbReference>